<accession>A0ABZ3H3S0</accession>
<keyword evidence="3" id="KW-1185">Reference proteome</keyword>
<dbReference type="Proteomes" id="UP001492541">
    <property type="component" value="Chromosome"/>
</dbReference>
<dbReference type="RefSeq" id="WP_193806251.1">
    <property type="nucleotide sequence ID" value="NZ_CP087714.1"/>
</dbReference>
<dbReference type="EMBL" id="CP087714">
    <property type="protein sequence ID" value="XAT64223.1"/>
    <property type="molecule type" value="Genomic_DNA"/>
</dbReference>
<evidence type="ECO:0000313" key="3">
    <source>
        <dbReference type="Proteomes" id="UP001492541"/>
    </source>
</evidence>
<proteinExistence type="predicted"/>
<evidence type="ECO:0008006" key="4">
    <source>
        <dbReference type="Google" id="ProtNLM"/>
    </source>
</evidence>
<organism evidence="2 3">
    <name type="scientific">Geoglobus acetivorans</name>
    <dbReference type="NCBI Taxonomy" id="565033"/>
    <lineage>
        <taxon>Archaea</taxon>
        <taxon>Methanobacteriati</taxon>
        <taxon>Methanobacteriota</taxon>
        <taxon>Archaeoglobi</taxon>
        <taxon>Archaeoglobales</taxon>
        <taxon>Archaeoglobaceae</taxon>
        <taxon>Geoglobus</taxon>
    </lineage>
</organism>
<sequence length="226" mass="26316">MNILDELEKIEKKLKKGEDAKREFWMLVGRIKRSNVLDDDMLARVASIRDEMFDRRILFGFKAGFLAFLFLFILSYALLYLIAFKPLPDNLRLAGIVGVELTALYTSFLVGRCLSAILTGIKVDGFYRYTPLEFGVKINYLSYLKASQRDRVLLYSGAIVLEHVTMLVHTLFLLSIKSIYWIIPAFFLTVNLPFSYLMHRMVKTGELHRLIREFRILREMKAKSNK</sequence>
<keyword evidence="1" id="KW-0812">Transmembrane</keyword>
<feature type="transmembrane region" description="Helical" evidence="1">
    <location>
        <begin position="179"/>
        <end position="199"/>
    </location>
</feature>
<evidence type="ECO:0000313" key="2">
    <source>
        <dbReference type="EMBL" id="XAT64223.1"/>
    </source>
</evidence>
<feature type="transmembrane region" description="Helical" evidence="1">
    <location>
        <begin position="152"/>
        <end position="173"/>
    </location>
</feature>
<name>A0ABZ3H3S0_GEOAI</name>
<evidence type="ECO:0000256" key="1">
    <source>
        <dbReference type="SAM" id="Phobius"/>
    </source>
</evidence>
<keyword evidence="1" id="KW-0472">Membrane</keyword>
<feature type="transmembrane region" description="Helical" evidence="1">
    <location>
        <begin position="103"/>
        <end position="121"/>
    </location>
</feature>
<protein>
    <recommendedName>
        <fullName evidence="4">Glycosyl-4,4'-diaponeurosporenoate acyltransferase</fullName>
    </recommendedName>
</protein>
<feature type="transmembrane region" description="Helical" evidence="1">
    <location>
        <begin position="57"/>
        <end position="83"/>
    </location>
</feature>
<reference evidence="2 3" key="1">
    <citation type="submission" date="2021-11" db="EMBL/GenBank/DDBJ databases">
        <title>Whole genome of Geoglobus acetivorans.</title>
        <authorList>
            <person name="Liu D."/>
        </authorList>
    </citation>
    <scope>NUCLEOTIDE SEQUENCE [LARGE SCALE GENOMIC DNA]</scope>
    <source>
        <strain evidence="2 3">SBH6</strain>
    </source>
</reference>
<keyword evidence="1" id="KW-1133">Transmembrane helix</keyword>
<gene>
    <name evidence="2" type="ORF">LPQ35_02315</name>
</gene>
<dbReference type="GeneID" id="90448481"/>